<dbReference type="STRING" id="1123062.SAMN02745775_101277"/>
<dbReference type="Gene3D" id="3.40.190.170">
    <property type="entry name" value="Bacterial extracellular solute-binding protein, family 7"/>
    <property type="match status" value="1"/>
</dbReference>
<gene>
    <name evidence="3" type="ORF">SAMN02745775_101277</name>
</gene>
<dbReference type="InterPro" id="IPR018389">
    <property type="entry name" value="DctP_fam"/>
</dbReference>
<keyword evidence="1 2" id="KW-0732">Signal</keyword>
<dbReference type="AlphaFoldDB" id="A0A1I3XG93"/>
<dbReference type="SUPFAM" id="SSF53850">
    <property type="entry name" value="Periplasmic binding protein-like II"/>
    <property type="match status" value="1"/>
</dbReference>
<dbReference type="GO" id="GO:0055085">
    <property type="term" value="P:transmembrane transport"/>
    <property type="evidence" value="ECO:0007669"/>
    <property type="project" value="InterPro"/>
</dbReference>
<name>A0A1I3XG93_9PROT</name>
<evidence type="ECO:0000313" key="4">
    <source>
        <dbReference type="Proteomes" id="UP000199473"/>
    </source>
</evidence>
<protein>
    <submittedName>
        <fullName evidence="3">TRAP-type C4-dicarboxylate transport system, substrate-binding protein</fullName>
    </submittedName>
</protein>
<dbReference type="NCBIfam" id="NF037995">
    <property type="entry name" value="TRAP_S1"/>
    <property type="match status" value="1"/>
</dbReference>
<dbReference type="PANTHER" id="PTHR33376:SF5">
    <property type="entry name" value="EXTRACYTOPLASMIC SOLUTE RECEPTOR PROTEIN"/>
    <property type="match status" value="1"/>
</dbReference>
<evidence type="ECO:0000256" key="2">
    <source>
        <dbReference type="SAM" id="SignalP"/>
    </source>
</evidence>
<organism evidence="3 4">
    <name type="scientific">Falsiroseomonas stagni DSM 19981</name>
    <dbReference type="NCBI Taxonomy" id="1123062"/>
    <lineage>
        <taxon>Bacteria</taxon>
        <taxon>Pseudomonadati</taxon>
        <taxon>Pseudomonadota</taxon>
        <taxon>Alphaproteobacteria</taxon>
        <taxon>Acetobacterales</taxon>
        <taxon>Roseomonadaceae</taxon>
        <taxon>Falsiroseomonas</taxon>
    </lineage>
</organism>
<keyword evidence="4" id="KW-1185">Reference proteome</keyword>
<dbReference type="Pfam" id="PF03480">
    <property type="entry name" value="DctP"/>
    <property type="match status" value="1"/>
</dbReference>
<feature type="signal peptide" evidence="2">
    <location>
        <begin position="1"/>
        <end position="22"/>
    </location>
</feature>
<sequence length="332" mass="36188">MVTRRGLMVSSLGAGLAAPALAQAPIRWNIGFVNATGSSYVETLRPSAARIAQATGGRLTIELYDTLVAGPEQPAAVRDGRLDGSFAVSPWLSAEAPYINFGHLPGLITDVARYQTMLDPLLREEMAKVWRDRYRSVQLATGVFEDQCIISRAPLRTVADFAGKKVRVHNTEAGALMQKIGAAPTPVPFGEIVPALQRGIVDLVMTSVGTAGGFGFHNVTKDFSTWRIGTIVPWSLVVNAQVWQRLPDALKPVVQAEFRKIEDEHFANHAPFSAAAIQRLVSSGMNHYVAPPEEIAKMFAPANVEAVFDNWYQRCERAGNDGRALVRRIQAL</sequence>
<proteinExistence type="predicted"/>
<evidence type="ECO:0000313" key="3">
    <source>
        <dbReference type="EMBL" id="SFK18510.1"/>
    </source>
</evidence>
<dbReference type="Proteomes" id="UP000199473">
    <property type="component" value="Unassembled WGS sequence"/>
</dbReference>
<evidence type="ECO:0000256" key="1">
    <source>
        <dbReference type="ARBA" id="ARBA00022729"/>
    </source>
</evidence>
<dbReference type="PANTHER" id="PTHR33376">
    <property type="match status" value="1"/>
</dbReference>
<feature type="chain" id="PRO_5011498843" evidence="2">
    <location>
        <begin position="23"/>
        <end position="332"/>
    </location>
</feature>
<dbReference type="InterPro" id="IPR038404">
    <property type="entry name" value="TRAP_DctP_sf"/>
</dbReference>
<dbReference type="EMBL" id="FOSQ01000001">
    <property type="protein sequence ID" value="SFK18510.1"/>
    <property type="molecule type" value="Genomic_DNA"/>
</dbReference>
<reference evidence="3 4" key="1">
    <citation type="submission" date="2016-10" db="EMBL/GenBank/DDBJ databases">
        <authorList>
            <person name="de Groot N.N."/>
        </authorList>
    </citation>
    <scope>NUCLEOTIDE SEQUENCE [LARGE SCALE GENOMIC DNA]</scope>
    <source>
        <strain evidence="3 4">DSM 19981</strain>
    </source>
</reference>
<accession>A0A1I3XG93</accession>